<sequence>MPTIVDLPELIAALPAERRARFERIFRVDRVAGECRVPDAMRPWVEAQFGSVAAVERQTVVRVTNRVTFDGALFNPLRRWRPVTLYEDGRETQDAIRKTQNVNRQPPIEAPFADPVHLTTEDVFGRVRGEHCITASNVARWEGQCAVLIFDEPDPLAFTRAHLRDYFRTSLAWARRAHQHDPQARYFVWIWNGGLKGGASVPHAHAQMGLGRGMHYAKVELLRRAALAYRAQYDANYFDDLLAAHDDVGLGLRAGRLRGFVYLAANRPKDTWIYGRALDDDLADALHDALRALIERADMRAFDVAVLMPPLFPLTAAHSLQGEGVEDWSGFPVIVRIGDRGAPEMRSSDIGAIDLYAHNTISMDPFEVKPLLMESGLS</sequence>
<accession>A0A2M8QCG5</accession>
<dbReference type="SUPFAM" id="SSF54197">
    <property type="entry name" value="HIT-like"/>
    <property type="match status" value="1"/>
</dbReference>
<evidence type="ECO:0008006" key="3">
    <source>
        <dbReference type="Google" id="ProtNLM"/>
    </source>
</evidence>
<dbReference type="InterPro" id="IPR036265">
    <property type="entry name" value="HIT-like_sf"/>
</dbReference>
<proteinExistence type="predicted"/>
<gene>
    <name evidence="1" type="ORF">CUN48_08375</name>
</gene>
<name>A0A2M8QCG5_9CHLR</name>
<dbReference type="AlphaFoldDB" id="A0A2M8QCG5"/>
<organism evidence="1 2">
    <name type="scientific">Candidatus Thermofonsia Clade 3 bacterium</name>
    <dbReference type="NCBI Taxonomy" id="2364212"/>
    <lineage>
        <taxon>Bacteria</taxon>
        <taxon>Bacillati</taxon>
        <taxon>Chloroflexota</taxon>
        <taxon>Candidatus Thermofontia</taxon>
        <taxon>Candidatus Thermofonsia Clade 3</taxon>
    </lineage>
</organism>
<reference evidence="1 2" key="1">
    <citation type="submission" date="2017-11" db="EMBL/GenBank/DDBJ databases">
        <title>Evolution of Phototrophy in the Chloroflexi Phylum Driven by Horizontal Gene Transfer.</title>
        <authorList>
            <person name="Ward L.M."/>
            <person name="Hemp J."/>
            <person name="Shih P.M."/>
            <person name="Mcglynn S.E."/>
            <person name="Fischer W."/>
        </authorList>
    </citation>
    <scope>NUCLEOTIDE SEQUENCE [LARGE SCALE GENOMIC DNA]</scope>
    <source>
        <strain evidence="1">JP3_7</strain>
    </source>
</reference>
<dbReference type="EMBL" id="PGTN01000046">
    <property type="protein sequence ID" value="PJF47503.1"/>
    <property type="molecule type" value="Genomic_DNA"/>
</dbReference>
<dbReference type="Gene3D" id="3.30.428.10">
    <property type="entry name" value="HIT-like"/>
    <property type="match status" value="1"/>
</dbReference>
<protein>
    <recommendedName>
        <fullName evidence="3">DUF4921 domain-containing protein</fullName>
    </recommendedName>
</protein>
<dbReference type="Proteomes" id="UP000230790">
    <property type="component" value="Unassembled WGS sequence"/>
</dbReference>
<evidence type="ECO:0000313" key="2">
    <source>
        <dbReference type="Proteomes" id="UP000230790"/>
    </source>
</evidence>
<comment type="caution">
    <text evidence="1">The sequence shown here is derived from an EMBL/GenBank/DDBJ whole genome shotgun (WGS) entry which is preliminary data.</text>
</comment>
<evidence type="ECO:0000313" key="1">
    <source>
        <dbReference type="EMBL" id="PJF47503.1"/>
    </source>
</evidence>